<evidence type="ECO:0000256" key="3">
    <source>
        <dbReference type="ARBA" id="ARBA00016612"/>
    </source>
</evidence>
<evidence type="ECO:0000256" key="4">
    <source>
        <dbReference type="ARBA" id="ARBA00022692"/>
    </source>
</evidence>
<evidence type="ECO:0000256" key="9">
    <source>
        <dbReference type="ARBA" id="ARBA00031586"/>
    </source>
</evidence>
<name>A0A346RHG0_9COLE</name>
<evidence type="ECO:0000256" key="6">
    <source>
        <dbReference type="ARBA" id="ARBA00022989"/>
    </source>
</evidence>
<dbReference type="InterPro" id="IPR039428">
    <property type="entry name" value="NUOK/Mnh_C1-like"/>
</dbReference>
<comment type="subcellular location">
    <subcellularLocation>
        <location evidence="1">Membrane</location>
        <topology evidence="1">Multi-pass membrane protein</topology>
    </subcellularLocation>
</comment>
<dbReference type="AlphaFoldDB" id="A0A346RHG0"/>
<evidence type="ECO:0000313" key="12">
    <source>
        <dbReference type="EMBL" id="AXS65507.1"/>
    </source>
</evidence>
<dbReference type="EMBL" id="MG193411">
    <property type="protein sequence ID" value="AXS65507.1"/>
    <property type="molecule type" value="Genomic_DNA"/>
</dbReference>
<evidence type="ECO:0000256" key="5">
    <source>
        <dbReference type="ARBA" id="ARBA00022967"/>
    </source>
</evidence>
<dbReference type="GO" id="GO:0008137">
    <property type="term" value="F:NADH dehydrogenase (ubiquinone) activity"/>
    <property type="evidence" value="ECO:0007669"/>
    <property type="project" value="UniProtKB-EC"/>
</dbReference>
<feature type="transmembrane region" description="Helical" evidence="11">
    <location>
        <begin position="20"/>
        <end position="45"/>
    </location>
</feature>
<geneLocation type="mitochondrion" evidence="12"/>
<evidence type="ECO:0000256" key="10">
    <source>
        <dbReference type="ARBA" id="ARBA00049551"/>
    </source>
</evidence>
<keyword evidence="5" id="KW-1278">Translocase</keyword>
<organism evidence="12">
    <name type="scientific">Elateroidea sp. 8 KM-2017</name>
    <dbReference type="NCBI Taxonomy" id="2219431"/>
    <lineage>
        <taxon>Eukaryota</taxon>
        <taxon>Metazoa</taxon>
        <taxon>Ecdysozoa</taxon>
        <taxon>Arthropoda</taxon>
        <taxon>Hexapoda</taxon>
        <taxon>Insecta</taxon>
        <taxon>Pterygota</taxon>
        <taxon>Neoptera</taxon>
        <taxon>Endopterygota</taxon>
        <taxon>Coleoptera</taxon>
        <taxon>Polyphaga</taxon>
        <taxon>Elateriformia</taxon>
        <taxon>Elateroidea</taxon>
    </lineage>
</organism>
<keyword evidence="12" id="KW-0496">Mitochondrion</keyword>
<protein>
    <recommendedName>
        <fullName evidence="3">NADH-ubiquinone oxidoreductase chain 4L</fullName>
    </recommendedName>
    <alternativeName>
        <fullName evidence="9">NADH dehydrogenase subunit 4L</fullName>
    </alternativeName>
</protein>
<feature type="transmembrane region" description="Helical" evidence="11">
    <location>
        <begin position="51"/>
        <end position="76"/>
    </location>
</feature>
<dbReference type="GO" id="GO:0016020">
    <property type="term" value="C:membrane"/>
    <property type="evidence" value="ECO:0007669"/>
    <property type="project" value="UniProtKB-SubCell"/>
</dbReference>
<keyword evidence="7" id="KW-0520">NAD</keyword>
<evidence type="ECO:0000256" key="2">
    <source>
        <dbReference type="ARBA" id="ARBA00010519"/>
    </source>
</evidence>
<accession>A0A346RHG0</accession>
<evidence type="ECO:0000256" key="7">
    <source>
        <dbReference type="ARBA" id="ARBA00023027"/>
    </source>
</evidence>
<dbReference type="Gene3D" id="1.10.287.3510">
    <property type="match status" value="1"/>
</dbReference>
<dbReference type="Pfam" id="PF00420">
    <property type="entry name" value="Oxidored_q2"/>
    <property type="match status" value="1"/>
</dbReference>
<gene>
    <name evidence="12" type="primary">nad4l</name>
</gene>
<keyword evidence="8 11" id="KW-0472">Membrane</keyword>
<comment type="catalytic activity">
    <reaction evidence="10">
        <text>a ubiquinone + NADH + 5 H(+)(in) = a ubiquinol + NAD(+) + 4 H(+)(out)</text>
        <dbReference type="Rhea" id="RHEA:29091"/>
        <dbReference type="Rhea" id="RHEA-COMP:9565"/>
        <dbReference type="Rhea" id="RHEA-COMP:9566"/>
        <dbReference type="ChEBI" id="CHEBI:15378"/>
        <dbReference type="ChEBI" id="CHEBI:16389"/>
        <dbReference type="ChEBI" id="CHEBI:17976"/>
        <dbReference type="ChEBI" id="CHEBI:57540"/>
        <dbReference type="ChEBI" id="CHEBI:57945"/>
        <dbReference type="EC" id="7.1.1.2"/>
    </reaction>
</comment>
<evidence type="ECO:0000256" key="8">
    <source>
        <dbReference type="ARBA" id="ARBA00023136"/>
    </source>
</evidence>
<proteinExistence type="inferred from homology"/>
<comment type="similarity">
    <text evidence="2">Belongs to the complex I subunit 4L family.</text>
</comment>
<sequence length="91" mass="10930">MFMYMYMYICGLIIYSFKSFNFLFMLMGLEFIVLSLYIMLLFYLSMFDYELFFSMVFLIFSVCEGSLGLSILVMIVRSHGSDYLQFINLLW</sequence>
<evidence type="ECO:0000256" key="11">
    <source>
        <dbReference type="SAM" id="Phobius"/>
    </source>
</evidence>
<reference evidence="12" key="1">
    <citation type="journal article" date="2018" name="J. ISSAAS">
        <title>The contribution of mitochondrial metagenomics to large-scale data mining and phylogenetic analysis of Coleoptera.</title>
        <authorList>
            <person name="Miller K."/>
            <person name="Linard B."/>
            <person name="Motyka M."/>
            <person name="Bocek M."/>
            <person name="Vogler A.P."/>
        </authorList>
    </citation>
    <scope>NUCLEOTIDE SEQUENCE</scope>
</reference>
<keyword evidence="4 11" id="KW-0812">Transmembrane</keyword>
<evidence type="ECO:0000256" key="1">
    <source>
        <dbReference type="ARBA" id="ARBA00004141"/>
    </source>
</evidence>
<keyword evidence="6 11" id="KW-1133">Transmembrane helix</keyword>